<evidence type="ECO:0000313" key="1">
    <source>
        <dbReference type="EMBL" id="OYQ30080.1"/>
    </source>
</evidence>
<dbReference type="Proteomes" id="UP000216991">
    <property type="component" value="Unassembled WGS sequence"/>
</dbReference>
<gene>
    <name evidence="1" type="ORF">CHU93_06995</name>
</gene>
<dbReference type="SUPFAM" id="SSF56524">
    <property type="entry name" value="Oxidoreductase molybdopterin-binding domain"/>
    <property type="match status" value="1"/>
</dbReference>
<dbReference type="Gene3D" id="3.90.420.10">
    <property type="entry name" value="Oxidoreductase, molybdopterin-binding domain"/>
    <property type="match status" value="1"/>
</dbReference>
<reference evidence="1 2" key="1">
    <citation type="submission" date="2017-07" db="EMBL/GenBank/DDBJ databases">
        <title>Sandarakinorhabdus cyanobacteriorum sp. nov., a novel bacterium isolated from cyanobacterial aggregates in a eutrophic lake.</title>
        <authorList>
            <person name="Cai H."/>
        </authorList>
    </citation>
    <scope>NUCLEOTIDE SEQUENCE [LARGE SCALE GENOMIC DNA]</scope>
    <source>
        <strain evidence="1 2">TH057</strain>
    </source>
</reference>
<protein>
    <recommendedName>
        <fullName evidence="3">Oxidoreductase molybdopterin-binding domain-containing protein</fullName>
    </recommendedName>
</protein>
<proteinExistence type="predicted"/>
<evidence type="ECO:0008006" key="3">
    <source>
        <dbReference type="Google" id="ProtNLM"/>
    </source>
</evidence>
<comment type="caution">
    <text evidence="1">The sequence shown here is derived from an EMBL/GenBank/DDBJ whole genome shotgun (WGS) entry which is preliminary data.</text>
</comment>
<sequence length="170" mass="17544">MLRIPHALLSPAGCGLPATGGSPMRRILLMLAALALMFATLPAALPLDAASLAPLPRATATLTAHGETRACEGVWLTDLAAASGLPAGQAVSGSALSILIRAEAADGYRVVFTLAELDRKLGNRPVLIADRCDGKPMAAGDGPLRLVVPGEARAARSVRQLVALRVEQLR</sequence>
<dbReference type="InterPro" id="IPR036374">
    <property type="entry name" value="OxRdtase_Mopterin-bd_sf"/>
</dbReference>
<name>A0A255YNQ6_9SPHN</name>
<dbReference type="EMBL" id="NOXT01000102">
    <property type="protein sequence ID" value="OYQ30080.1"/>
    <property type="molecule type" value="Genomic_DNA"/>
</dbReference>
<dbReference type="AlphaFoldDB" id="A0A255YNQ6"/>
<keyword evidence="2" id="KW-1185">Reference proteome</keyword>
<evidence type="ECO:0000313" key="2">
    <source>
        <dbReference type="Proteomes" id="UP000216991"/>
    </source>
</evidence>
<accession>A0A255YNQ6</accession>
<organism evidence="1 2">
    <name type="scientific">Sandarakinorhabdus cyanobacteriorum</name>
    <dbReference type="NCBI Taxonomy" id="1981098"/>
    <lineage>
        <taxon>Bacteria</taxon>
        <taxon>Pseudomonadati</taxon>
        <taxon>Pseudomonadota</taxon>
        <taxon>Alphaproteobacteria</taxon>
        <taxon>Sphingomonadales</taxon>
        <taxon>Sphingosinicellaceae</taxon>
        <taxon>Sandarakinorhabdus</taxon>
    </lineage>
</organism>